<accession>D6RKT0</accession>
<organism evidence="1 2">
    <name type="scientific">Coprinopsis cinerea (strain Okayama-7 / 130 / ATCC MYA-4618 / FGSC 9003)</name>
    <name type="common">Inky cap fungus</name>
    <name type="synonym">Hormographiella aspergillata</name>
    <dbReference type="NCBI Taxonomy" id="240176"/>
    <lineage>
        <taxon>Eukaryota</taxon>
        <taxon>Fungi</taxon>
        <taxon>Dikarya</taxon>
        <taxon>Basidiomycota</taxon>
        <taxon>Agaricomycotina</taxon>
        <taxon>Agaricomycetes</taxon>
        <taxon>Agaricomycetidae</taxon>
        <taxon>Agaricales</taxon>
        <taxon>Agaricineae</taxon>
        <taxon>Psathyrellaceae</taxon>
        <taxon>Coprinopsis</taxon>
    </lineage>
</organism>
<sequence>MCFAICPRNSRTPVSYDLVVREKWYRDATVILSIHQNETLLTGGVYFKRALDTNEQEAFLQKFHGMFETQWSPNDSPFHNKRKEIRRVRSFEVRDSPMPPDTILARRLYWAAATFRGHLETSWDWRDMLQSNFEEWKREMVRKLCFTI</sequence>
<evidence type="ECO:0000313" key="2">
    <source>
        <dbReference type="Proteomes" id="UP000001861"/>
    </source>
</evidence>
<dbReference type="HOGENOM" id="CLU_1758705_0_0_1"/>
<dbReference type="Proteomes" id="UP000001861">
    <property type="component" value="Unassembled WGS sequence"/>
</dbReference>
<name>D6RKT0_COPC7</name>
<evidence type="ECO:0000313" key="1">
    <source>
        <dbReference type="EMBL" id="EFI28473.1"/>
    </source>
</evidence>
<dbReference type="GeneID" id="9379230"/>
<reference evidence="1 2" key="1">
    <citation type="journal article" date="2010" name="Proc. Natl. Acad. Sci. U.S.A.">
        <title>Insights into evolution of multicellular fungi from the assembled chromosomes of the mushroom Coprinopsis cinerea (Coprinus cinereus).</title>
        <authorList>
            <person name="Stajich J.E."/>
            <person name="Wilke S.K."/>
            <person name="Ahren D."/>
            <person name="Au C.H."/>
            <person name="Birren B.W."/>
            <person name="Borodovsky M."/>
            <person name="Burns C."/>
            <person name="Canback B."/>
            <person name="Casselton L.A."/>
            <person name="Cheng C.K."/>
            <person name="Deng J."/>
            <person name="Dietrich F.S."/>
            <person name="Fargo D.C."/>
            <person name="Farman M.L."/>
            <person name="Gathman A.C."/>
            <person name="Goldberg J."/>
            <person name="Guigo R."/>
            <person name="Hoegger P.J."/>
            <person name="Hooker J.B."/>
            <person name="Huggins A."/>
            <person name="James T.Y."/>
            <person name="Kamada T."/>
            <person name="Kilaru S."/>
            <person name="Kodira C."/>
            <person name="Kues U."/>
            <person name="Kupfer D."/>
            <person name="Kwan H.S."/>
            <person name="Lomsadze A."/>
            <person name="Li W."/>
            <person name="Lilly W.W."/>
            <person name="Ma L.J."/>
            <person name="Mackey A.J."/>
            <person name="Manning G."/>
            <person name="Martin F."/>
            <person name="Muraguchi H."/>
            <person name="Natvig D.O."/>
            <person name="Palmerini H."/>
            <person name="Ramesh M.A."/>
            <person name="Rehmeyer C.J."/>
            <person name="Roe B.A."/>
            <person name="Shenoy N."/>
            <person name="Stanke M."/>
            <person name="Ter-Hovhannisyan V."/>
            <person name="Tunlid A."/>
            <person name="Velagapudi R."/>
            <person name="Vision T.J."/>
            <person name="Zeng Q."/>
            <person name="Zolan M.E."/>
            <person name="Pukkila P.J."/>
        </authorList>
    </citation>
    <scope>NUCLEOTIDE SEQUENCE [LARGE SCALE GENOMIC DNA]</scope>
    <source>
        <strain evidence="2">Okayama-7 / 130 / ATCC MYA-4618 / FGSC 9003</strain>
    </source>
</reference>
<dbReference type="VEuPathDB" id="FungiDB:CC1G_14006"/>
<comment type="caution">
    <text evidence="1">The sequence shown here is derived from an EMBL/GenBank/DDBJ whole genome shotgun (WGS) entry which is preliminary data.</text>
</comment>
<dbReference type="InParanoid" id="D6RKT0"/>
<dbReference type="EMBL" id="AACS02000002">
    <property type="protein sequence ID" value="EFI28473.1"/>
    <property type="molecule type" value="Genomic_DNA"/>
</dbReference>
<dbReference type="AlphaFoldDB" id="D6RKT0"/>
<protein>
    <submittedName>
        <fullName evidence="1">Uncharacterized protein</fullName>
    </submittedName>
</protein>
<dbReference type="RefSeq" id="XP_002911967.1">
    <property type="nucleotide sequence ID" value="XM_002911921.1"/>
</dbReference>
<keyword evidence="2" id="KW-1185">Reference proteome</keyword>
<gene>
    <name evidence="1" type="ORF">CC1G_14006</name>
</gene>
<proteinExistence type="predicted"/>
<dbReference type="KEGG" id="cci:CC1G_14006"/>